<dbReference type="EMBL" id="RKHJ01000001">
    <property type="protein sequence ID" value="ROR65876.1"/>
    <property type="molecule type" value="Genomic_DNA"/>
</dbReference>
<dbReference type="SUPFAM" id="SSF52172">
    <property type="entry name" value="CheY-like"/>
    <property type="match status" value="1"/>
</dbReference>
<dbReference type="InterPro" id="IPR016032">
    <property type="entry name" value="Sig_transdc_resp-reg_C-effctor"/>
</dbReference>
<dbReference type="PRINTS" id="PR00038">
    <property type="entry name" value="HTHLUXR"/>
</dbReference>
<keyword evidence="5" id="KW-1185">Reference proteome</keyword>
<evidence type="ECO:0000256" key="1">
    <source>
        <dbReference type="ARBA" id="ARBA00023125"/>
    </source>
</evidence>
<evidence type="ECO:0000313" key="4">
    <source>
        <dbReference type="EMBL" id="ROR65876.1"/>
    </source>
</evidence>
<dbReference type="InterPro" id="IPR000792">
    <property type="entry name" value="Tscrpt_reg_LuxR_C"/>
</dbReference>
<dbReference type="Proteomes" id="UP000275456">
    <property type="component" value="Unassembled WGS sequence"/>
</dbReference>
<dbReference type="PROSITE" id="PS00622">
    <property type="entry name" value="HTH_LUXR_1"/>
    <property type="match status" value="1"/>
</dbReference>
<evidence type="ECO:0000259" key="3">
    <source>
        <dbReference type="PROSITE" id="PS50043"/>
    </source>
</evidence>
<dbReference type="CDD" id="cd06170">
    <property type="entry name" value="LuxR_C_like"/>
    <property type="match status" value="1"/>
</dbReference>
<name>A0A3N2ASB7_9MICO</name>
<gene>
    <name evidence="4" type="ORF">EDD26_1246</name>
</gene>
<keyword evidence="1" id="KW-0238">DNA-binding</keyword>
<dbReference type="GO" id="GO:0006355">
    <property type="term" value="P:regulation of DNA-templated transcription"/>
    <property type="evidence" value="ECO:0007669"/>
    <property type="project" value="InterPro"/>
</dbReference>
<accession>A0A3N2ASB7</accession>
<dbReference type="SMART" id="SM00421">
    <property type="entry name" value="HTH_LUXR"/>
    <property type="match status" value="1"/>
</dbReference>
<dbReference type="InterPro" id="IPR039420">
    <property type="entry name" value="WalR-like"/>
</dbReference>
<protein>
    <submittedName>
        <fullName evidence="4">LuxR family two component transcriptional regulator</fullName>
    </submittedName>
</protein>
<organism evidence="4 5">
    <name type="scientific">Agrococcus jenensis</name>
    <dbReference type="NCBI Taxonomy" id="46353"/>
    <lineage>
        <taxon>Bacteria</taxon>
        <taxon>Bacillati</taxon>
        <taxon>Actinomycetota</taxon>
        <taxon>Actinomycetes</taxon>
        <taxon>Micrococcales</taxon>
        <taxon>Microbacteriaceae</taxon>
        <taxon>Agrococcus</taxon>
    </lineage>
</organism>
<dbReference type="Gene3D" id="1.10.10.10">
    <property type="entry name" value="Winged helix-like DNA-binding domain superfamily/Winged helix DNA-binding domain"/>
    <property type="match status" value="1"/>
</dbReference>
<comment type="caution">
    <text evidence="4">The sequence shown here is derived from an EMBL/GenBank/DDBJ whole genome shotgun (WGS) entry which is preliminary data.</text>
</comment>
<dbReference type="Pfam" id="PF00196">
    <property type="entry name" value="GerE"/>
    <property type="match status" value="1"/>
</dbReference>
<feature type="compositionally biased region" description="Polar residues" evidence="2">
    <location>
        <begin position="254"/>
        <end position="265"/>
    </location>
</feature>
<reference evidence="4 5" key="1">
    <citation type="submission" date="2018-11" db="EMBL/GenBank/DDBJ databases">
        <title>Sequencing the genomes of 1000 actinobacteria strains.</title>
        <authorList>
            <person name="Klenk H.-P."/>
        </authorList>
    </citation>
    <scope>NUCLEOTIDE SEQUENCE [LARGE SCALE GENOMIC DNA]</scope>
    <source>
        <strain evidence="4 5">DSM 9580</strain>
    </source>
</reference>
<dbReference type="GO" id="GO:0003677">
    <property type="term" value="F:DNA binding"/>
    <property type="evidence" value="ECO:0007669"/>
    <property type="project" value="UniProtKB-KW"/>
</dbReference>
<dbReference type="OrthoDB" id="5476461at2"/>
<dbReference type="InterPro" id="IPR011006">
    <property type="entry name" value="CheY-like_superfamily"/>
</dbReference>
<dbReference type="Gene3D" id="3.40.50.2300">
    <property type="match status" value="1"/>
</dbReference>
<feature type="domain" description="HTH luxR-type" evidence="3">
    <location>
        <begin position="157"/>
        <end position="222"/>
    </location>
</feature>
<dbReference type="PANTHER" id="PTHR43214">
    <property type="entry name" value="TWO-COMPONENT RESPONSE REGULATOR"/>
    <property type="match status" value="1"/>
</dbReference>
<proteinExistence type="predicted"/>
<dbReference type="PANTHER" id="PTHR43214:SF43">
    <property type="entry name" value="TWO-COMPONENT RESPONSE REGULATOR"/>
    <property type="match status" value="1"/>
</dbReference>
<feature type="region of interest" description="Disordered" evidence="2">
    <location>
        <begin position="232"/>
        <end position="265"/>
    </location>
</feature>
<dbReference type="AlphaFoldDB" id="A0A3N2ASB7"/>
<dbReference type="SUPFAM" id="SSF46894">
    <property type="entry name" value="C-terminal effector domain of the bipartite response regulators"/>
    <property type="match status" value="1"/>
</dbReference>
<sequence>MVALAVAGLLVVTPRRVHAEAMARTFEATLGVRSAGAATGHADAVARIIAQRPHVVLIDFETADLVLCLRAVRRTAPSMPVVVYGVGRVAGVGERLIHAARAGVSSFVDDEQPLEEIVPVLELALQGQPYCSPHVASVLLHAVQLFRELPLPRDTDARSASAVLSQRERIVAELVVSGLTNRQIANHLVVSEATVKSHVHAILQKLGIRRREEVRLWFGPALAPPEAPLPLPLPLPASEQTPSLVDGAPRPVHRSTSTVPAPSWP</sequence>
<evidence type="ECO:0000313" key="5">
    <source>
        <dbReference type="Proteomes" id="UP000275456"/>
    </source>
</evidence>
<dbReference type="InterPro" id="IPR036388">
    <property type="entry name" value="WH-like_DNA-bd_sf"/>
</dbReference>
<evidence type="ECO:0000256" key="2">
    <source>
        <dbReference type="SAM" id="MobiDB-lite"/>
    </source>
</evidence>
<dbReference type="PROSITE" id="PS50043">
    <property type="entry name" value="HTH_LUXR_2"/>
    <property type="match status" value="1"/>
</dbReference>